<sequence>MRVLGNREACHDVQSLVRALVLSITVKPCETPCACAGPPATTAVCYNSLPPPSRRLSAPQTSGGPLARAVALSARQRRITASPGSAYFPAANVIP</sequence>
<evidence type="ECO:0000313" key="1">
    <source>
        <dbReference type="EMBL" id="OBZ72217.1"/>
    </source>
</evidence>
<evidence type="ECO:0000313" key="2">
    <source>
        <dbReference type="Proteomes" id="UP000092993"/>
    </source>
</evidence>
<accession>A0A1C7M6T1</accession>
<dbReference type="EMBL" id="LUGG01000009">
    <property type="protein sequence ID" value="OBZ72217.1"/>
    <property type="molecule type" value="Genomic_DNA"/>
</dbReference>
<name>A0A1C7M6T1_GRIFR</name>
<dbReference type="Proteomes" id="UP000092993">
    <property type="component" value="Unassembled WGS sequence"/>
</dbReference>
<comment type="caution">
    <text evidence="1">The sequence shown here is derived from an EMBL/GenBank/DDBJ whole genome shotgun (WGS) entry which is preliminary data.</text>
</comment>
<reference evidence="1 2" key="1">
    <citation type="submission" date="2016-03" db="EMBL/GenBank/DDBJ databases">
        <title>Whole genome sequencing of Grifola frondosa 9006-11.</title>
        <authorList>
            <person name="Min B."/>
            <person name="Park H."/>
            <person name="Kim J.-G."/>
            <person name="Cho H."/>
            <person name="Oh Y.-L."/>
            <person name="Kong W.-S."/>
            <person name="Choi I.-G."/>
        </authorList>
    </citation>
    <scope>NUCLEOTIDE SEQUENCE [LARGE SCALE GENOMIC DNA]</scope>
    <source>
        <strain evidence="1 2">9006-11</strain>
    </source>
</reference>
<organism evidence="1 2">
    <name type="scientific">Grifola frondosa</name>
    <name type="common">Maitake</name>
    <name type="synonym">Polyporus frondosus</name>
    <dbReference type="NCBI Taxonomy" id="5627"/>
    <lineage>
        <taxon>Eukaryota</taxon>
        <taxon>Fungi</taxon>
        <taxon>Dikarya</taxon>
        <taxon>Basidiomycota</taxon>
        <taxon>Agaricomycotina</taxon>
        <taxon>Agaricomycetes</taxon>
        <taxon>Polyporales</taxon>
        <taxon>Grifolaceae</taxon>
        <taxon>Grifola</taxon>
    </lineage>
</organism>
<keyword evidence="2" id="KW-1185">Reference proteome</keyword>
<proteinExistence type="predicted"/>
<dbReference type="AlphaFoldDB" id="A0A1C7M6T1"/>
<gene>
    <name evidence="1" type="ORF">A0H81_07886</name>
</gene>
<protein>
    <submittedName>
        <fullName evidence="1">Uncharacterized protein</fullName>
    </submittedName>
</protein>